<keyword evidence="4 10" id="KW-0547">Nucleotide-binding</keyword>
<evidence type="ECO:0000256" key="1">
    <source>
        <dbReference type="ARBA" id="ARBA00004496"/>
    </source>
</evidence>
<dbReference type="InterPro" id="IPR003594">
    <property type="entry name" value="HATPase_dom"/>
</dbReference>
<evidence type="ECO:0000256" key="6">
    <source>
        <dbReference type="ARBA" id="ARBA00023016"/>
    </source>
</evidence>
<evidence type="ECO:0000256" key="4">
    <source>
        <dbReference type="ARBA" id="ARBA00022741"/>
    </source>
</evidence>
<name>A0A0B5BHJ9_9BACT</name>
<evidence type="ECO:0000256" key="9">
    <source>
        <dbReference type="ARBA" id="ARBA00070675"/>
    </source>
</evidence>
<comment type="subcellular location">
    <subcellularLocation>
        <location evidence="1 10">Cytoplasm</location>
    </subcellularLocation>
</comment>
<feature type="binding site" evidence="11">
    <location>
        <position position="174"/>
    </location>
    <ligand>
        <name>ATP</name>
        <dbReference type="ChEBI" id="CHEBI:30616"/>
    </ligand>
</feature>
<dbReference type="HOGENOM" id="CLU_006684_3_0_7"/>
<dbReference type="GO" id="GO:0051082">
    <property type="term" value="F:unfolded protein binding"/>
    <property type="evidence" value="ECO:0007669"/>
    <property type="project" value="UniProtKB-UniRule"/>
</dbReference>
<accession>A0A0B5BHJ9</accession>
<keyword evidence="6 10" id="KW-0346">Stress response</keyword>
<dbReference type="GO" id="GO:0016887">
    <property type="term" value="F:ATP hydrolysis activity"/>
    <property type="evidence" value="ECO:0007669"/>
    <property type="project" value="InterPro"/>
</dbReference>
<protein>
    <recommendedName>
        <fullName evidence="9 10">Chaperone protein HtpG</fullName>
    </recommendedName>
    <alternativeName>
        <fullName evidence="10">Heat shock protein HtpG</fullName>
    </alternativeName>
    <alternativeName>
        <fullName evidence="10">High temperature protein G</fullName>
    </alternativeName>
</protein>
<dbReference type="FunFam" id="3.30.565.10:FF:000009">
    <property type="entry name" value="Molecular chaperone HtpG"/>
    <property type="match status" value="1"/>
</dbReference>
<feature type="binding site" evidence="11">
    <location>
        <position position="92"/>
    </location>
    <ligand>
        <name>ATP</name>
        <dbReference type="ChEBI" id="CHEBI:30616"/>
    </ligand>
</feature>
<dbReference type="Proteomes" id="UP000057609">
    <property type="component" value="Chromosome"/>
</dbReference>
<proteinExistence type="inferred from homology"/>
<comment type="caution">
    <text evidence="10">Lacks conserved residue(s) required for the propagation of feature annotation.</text>
</comment>
<evidence type="ECO:0000256" key="3">
    <source>
        <dbReference type="ARBA" id="ARBA00022490"/>
    </source>
</evidence>
<feature type="binding site" evidence="11">
    <location>
        <position position="349"/>
    </location>
    <ligand>
        <name>ATP</name>
        <dbReference type="ChEBI" id="CHEBI:30616"/>
    </ligand>
</feature>
<dbReference type="InterPro" id="IPR020575">
    <property type="entry name" value="Hsp90_N"/>
</dbReference>
<evidence type="ECO:0000256" key="2">
    <source>
        <dbReference type="ARBA" id="ARBA00008239"/>
    </source>
</evidence>
<dbReference type="Gene3D" id="3.30.565.10">
    <property type="entry name" value="Histidine kinase-like ATPase, C-terminal domain"/>
    <property type="match status" value="1"/>
</dbReference>
<dbReference type="PROSITE" id="PS00298">
    <property type="entry name" value="HSP90"/>
    <property type="match status" value="1"/>
</dbReference>
<keyword evidence="15" id="KW-1185">Reference proteome</keyword>
<dbReference type="InterPro" id="IPR020568">
    <property type="entry name" value="Ribosomal_Su5_D2-typ_SF"/>
</dbReference>
<dbReference type="Pfam" id="PF13589">
    <property type="entry name" value="HATPase_c_3"/>
    <property type="match status" value="1"/>
</dbReference>
<dbReference type="HAMAP" id="MF_00505">
    <property type="entry name" value="HSP90"/>
    <property type="match status" value="1"/>
</dbReference>
<feature type="binding site" evidence="11">
    <location>
        <position position="33"/>
    </location>
    <ligand>
        <name>ATP</name>
        <dbReference type="ChEBI" id="CHEBI:30616"/>
    </ligand>
</feature>
<dbReference type="EMBL" id="CP009788">
    <property type="protein sequence ID" value="AJE03950.1"/>
    <property type="molecule type" value="Genomic_DNA"/>
</dbReference>
<evidence type="ECO:0000259" key="13">
    <source>
        <dbReference type="SMART" id="SM00387"/>
    </source>
</evidence>
<dbReference type="InterPro" id="IPR036890">
    <property type="entry name" value="HATPase_C_sf"/>
</dbReference>
<dbReference type="InterPro" id="IPR019805">
    <property type="entry name" value="Heat_shock_protein_90_CS"/>
</dbReference>
<evidence type="ECO:0000256" key="7">
    <source>
        <dbReference type="ARBA" id="ARBA00023186"/>
    </source>
</evidence>
<dbReference type="FunFam" id="3.30.230.80:FF:000002">
    <property type="entry name" value="Molecular chaperone HtpG"/>
    <property type="match status" value="1"/>
</dbReference>
<keyword evidence="3 10" id="KW-0963">Cytoplasm</keyword>
<dbReference type="Gene3D" id="3.30.230.80">
    <property type="match status" value="1"/>
</dbReference>
<feature type="domain" description="Histidine kinase/HSP90-like ATPase" evidence="13">
    <location>
        <begin position="26"/>
        <end position="184"/>
    </location>
</feature>
<evidence type="ECO:0000256" key="12">
    <source>
        <dbReference type="SAM" id="MobiDB-lite"/>
    </source>
</evidence>
<comment type="function">
    <text evidence="8 10">Molecular chaperone. Has ATPase activity.</text>
</comment>
<keyword evidence="5 10" id="KW-0067">ATP-binding</keyword>
<dbReference type="SMART" id="SM00387">
    <property type="entry name" value="HATPase_c"/>
    <property type="match status" value="1"/>
</dbReference>
<dbReference type="KEGG" id="gpi:GPICK_11830"/>
<feature type="region of interest" description="A; substrate-binding" evidence="10">
    <location>
        <begin position="1"/>
        <end position="349"/>
    </location>
</feature>
<dbReference type="AlphaFoldDB" id="A0A0B5BHJ9"/>
<evidence type="ECO:0000313" key="14">
    <source>
        <dbReference type="EMBL" id="AJE03950.1"/>
    </source>
</evidence>
<dbReference type="Gene3D" id="1.20.120.790">
    <property type="entry name" value="Heat shock protein 90, C-terminal domain"/>
    <property type="match status" value="1"/>
</dbReference>
<organism evidence="14 15">
    <name type="scientific">Geobacter pickeringii</name>
    <dbReference type="NCBI Taxonomy" id="345632"/>
    <lineage>
        <taxon>Bacteria</taxon>
        <taxon>Pseudomonadati</taxon>
        <taxon>Thermodesulfobacteriota</taxon>
        <taxon>Desulfuromonadia</taxon>
        <taxon>Geobacterales</taxon>
        <taxon>Geobacteraceae</taxon>
        <taxon>Geobacter</taxon>
    </lineage>
</organism>
<dbReference type="CDD" id="cd16927">
    <property type="entry name" value="HATPase_Hsp90-like"/>
    <property type="match status" value="1"/>
</dbReference>
<dbReference type="GO" id="GO:0005737">
    <property type="term" value="C:cytoplasm"/>
    <property type="evidence" value="ECO:0007669"/>
    <property type="project" value="UniProtKB-SubCell"/>
</dbReference>
<evidence type="ECO:0000256" key="5">
    <source>
        <dbReference type="ARBA" id="ARBA00022840"/>
    </source>
</evidence>
<feature type="binding site" evidence="11">
    <location>
        <begin position="99"/>
        <end position="100"/>
    </location>
    <ligand>
        <name>ATP</name>
        <dbReference type="ChEBI" id="CHEBI:30616"/>
    </ligand>
</feature>
<dbReference type="FunFam" id="1.20.120.790:FF:000006">
    <property type="entry name" value="Chaperone protein HtpG"/>
    <property type="match status" value="1"/>
</dbReference>
<dbReference type="Pfam" id="PF00183">
    <property type="entry name" value="HSP90"/>
    <property type="match status" value="1"/>
</dbReference>
<dbReference type="NCBIfam" id="NF003555">
    <property type="entry name" value="PRK05218.1"/>
    <property type="match status" value="1"/>
</dbReference>
<feature type="region of interest" description="C" evidence="10">
    <location>
        <begin position="567"/>
        <end position="650"/>
    </location>
</feature>
<dbReference type="STRING" id="345632.GPICK_11830"/>
<dbReference type="PIRSF" id="PIRSF002583">
    <property type="entry name" value="Hsp90"/>
    <property type="match status" value="1"/>
</dbReference>
<evidence type="ECO:0000256" key="8">
    <source>
        <dbReference type="ARBA" id="ARBA00058590"/>
    </source>
</evidence>
<dbReference type="GO" id="GO:0005524">
    <property type="term" value="F:ATP binding"/>
    <property type="evidence" value="ECO:0007669"/>
    <property type="project" value="UniProtKB-UniRule"/>
</dbReference>
<dbReference type="Gene3D" id="3.40.50.11260">
    <property type="match status" value="1"/>
</dbReference>
<keyword evidence="7 10" id="KW-0143">Chaperone</keyword>
<dbReference type="SUPFAM" id="SSF55874">
    <property type="entry name" value="ATPase domain of HSP90 chaperone/DNA topoisomerase II/histidine kinase"/>
    <property type="match status" value="1"/>
</dbReference>
<evidence type="ECO:0000256" key="11">
    <source>
        <dbReference type="PIRSR" id="PIRSR002583-1"/>
    </source>
</evidence>
<comment type="similarity">
    <text evidence="2 10">Belongs to the heat shock protein 90 family.</text>
</comment>
<feature type="binding site" evidence="11">
    <location>
        <begin position="122"/>
        <end position="127"/>
    </location>
    <ligand>
        <name>ATP</name>
        <dbReference type="ChEBI" id="CHEBI:30616"/>
    </ligand>
</feature>
<dbReference type="GO" id="GO:0140662">
    <property type="term" value="F:ATP-dependent protein folding chaperone"/>
    <property type="evidence" value="ECO:0007669"/>
    <property type="project" value="InterPro"/>
</dbReference>
<feature type="binding site" evidence="11">
    <location>
        <position position="79"/>
    </location>
    <ligand>
        <name>ATP</name>
        <dbReference type="ChEBI" id="CHEBI:30616"/>
    </ligand>
</feature>
<comment type="subunit">
    <text evidence="10">Homodimer.</text>
</comment>
<evidence type="ECO:0000256" key="10">
    <source>
        <dbReference type="HAMAP-Rule" id="MF_00505"/>
    </source>
</evidence>
<dbReference type="SUPFAM" id="SSF54211">
    <property type="entry name" value="Ribosomal protein S5 domain 2-like"/>
    <property type="match status" value="1"/>
</dbReference>
<dbReference type="SUPFAM" id="SSF110942">
    <property type="entry name" value="HSP90 C-terminal domain"/>
    <property type="match status" value="1"/>
</dbReference>
<feature type="binding site" evidence="11">
    <location>
        <position position="84"/>
    </location>
    <ligand>
        <name>ATP</name>
        <dbReference type="ChEBI" id="CHEBI:30616"/>
    </ligand>
</feature>
<dbReference type="InterPro" id="IPR001404">
    <property type="entry name" value="Hsp90_fam"/>
</dbReference>
<gene>
    <name evidence="10" type="primary">htpG</name>
    <name evidence="14" type="ORF">GPICK_11830</name>
</gene>
<feature type="region of interest" description="Disordered" evidence="12">
    <location>
        <begin position="495"/>
        <end position="517"/>
    </location>
</feature>
<dbReference type="InterPro" id="IPR037196">
    <property type="entry name" value="HSP90_C"/>
</dbReference>
<feature type="binding site" evidence="11">
    <location>
        <position position="37"/>
    </location>
    <ligand>
        <name>ATP</name>
        <dbReference type="ChEBI" id="CHEBI:30616"/>
    </ligand>
</feature>
<dbReference type="PRINTS" id="PR00775">
    <property type="entry name" value="HEATSHOCK90"/>
</dbReference>
<dbReference type="RefSeq" id="WP_039743458.1">
    <property type="nucleotide sequence ID" value="NZ_CP009788.1"/>
</dbReference>
<evidence type="ECO:0000313" key="15">
    <source>
        <dbReference type="Proteomes" id="UP000057609"/>
    </source>
</evidence>
<dbReference type="PANTHER" id="PTHR11528">
    <property type="entry name" value="HEAT SHOCK PROTEIN 90 FAMILY MEMBER"/>
    <property type="match status" value="1"/>
</dbReference>
<sequence length="650" mass="73953">MSKTVKQFETEVQQLLDLVIHSLYSNRDIFLRELVSNASDAIDKARFESHSNAAIIEGDAEWKIKLIPDKEAGTLTIRDNGVGMTREEVEKNIGTIAHSGTKAFIKGLKEQNVAEHPELIGQFGVGFYASFMVADRVTLVTRRAGHEKSAGVRWESAGDGSYTVEECTKATRGTEITLHLKDEMKEYLDEWKIRSIVKKYSDYVQYPVCMDVTRTEVPKGVNGEEIEGAGTIEKTTEETLNSMKAIWTRPKSEITEEEYEEFYKHVSHDFDKPLKTIHYAAEGVSEFRALLYLPSHKPFDLFSPERRKGIQLYVKRVFITDNCEGLVPDYLRFVKGVVDSSDLPLNVSREILQEDVQIKRIQKNLVTKVLSTLAEMKEKEPEQYLAFYREFGPVLKEGVHFDYANREKLQELVLFESTKTEAGQFASLKEYAERMPEGQQEIYYITGTDRSALEQSPHLEIFRAKGYEVLFLTDPVDEWVVQGITEYGGKKLKAADRGDLSLESEEEKKEKEAQKEEATKRYQGLLDLIKEKLSGHVKEVRLSSRLTDSACCLVADEYGLNANMERILRAMNQEVPESKRVLELNPSHPLMQVLAGIYAKDQANPRLADYCDLLYDQALLTEGSPIKDPLRFTRLVSELMVSDGKAMIGE</sequence>
<reference evidence="14 15" key="1">
    <citation type="journal article" date="2015" name="Genome Announc.">
        <title>Complete Genome of Geobacter pickeringii G13T, a Metal-Reducing Isolate from Sedimentary Kaolin Deposits.</title>
        <authorList>
            <person name="Badalamenti J.P."/>
            <person name="Bond D.R."/>
        </authorList>
    </citation>
    <scope>NUCLEOTIDE SEQUENCE [LARGE SCALE GENOMIC DNA]</scope>
    <source>
        <strain evidence="14 15">G13</strain>
    </source>
</reference>
<dbReference type="OrthoDB" id="9802640at2"/>